<dbReference type="AlphaFoldDB" id="A0A0X3UT80"/>
<accession>A0A0X3UT80</accession>
<proteinExistence type="predicted"/>
<gene>
    <name evidence="1" type="ORF">ADL15_13630</name>
</gene>
<dbReference type="EMBL" id="LLZH01000097">
    <property type="protein sequence ID" value="KUL35801.1"/>
    <property type="molecule type" value="Genomic_DNA"/>
</dbReference>
<reference evidence="1 2" key="1">
    <citation type="submission" date="2015-10" db="EMBL/GenBank/DDBJ databases">
        <authorList>
            <person name="Gilbert D.G."/>
        </authorList>
    </citation>
    <scope>NUCLEOTIDE SEQUENCE [LARGE SCALE GENOMIC DNA]</scope>
    <source>
        <strain evidence="1 2">NRRL B-16712</strain>
    </source>
</reference>
<sequence length="73" mass="7775">MTWVAVDLDRFNRGAASTSGRCYLLVAAAPSAAATSWSLAIFGFAVLRLSWFFGFAASRLFASPVRLNDAGAE</sequence>
<protein>
    <submittedName>
        <fullName evidence="1">Uncharacterized protein</fullName>
    </submittedName>
</protein>
<evidence type="ECO:0000313" key="1">
    <source>
        <dbReference type="EMBL" id="KUL35801.1"/>
    </source>
</evidence>
<evidence type="ECO:0000313" key="2">
    <source>
        <dbReference type="Proteomes" id="UP000053244"/>
    </source>
</evidence>
<dbReference type="Proteomes" id="UP000053244">
    <property type="component" value="Unassembled WGS sequence"/>
</dbReference>
<organism evidence="1 2">
    <name type="scientific">Actinoplanes awajinensis subsp. mycoplanecinus</name>
    <dbReference type="NCBI Taxonomy" id="135947"/>
    <lineage>
        <taxon>Bacteria</taxon>
        <taxon>Bacillati</taxon>
        <taxon>Actinomycetota</taxon>
        <taxon>Actinomycetes</taxon>
        <taxon>Micromonosporales</taxon>
        <taxon>Micromonosporaceae</taxon>
        <taxon>Actinoplanes</taxon>
    </lineage>
</organism>
<keyword evidence="2" id="KW-1185">Reference proteome</keyword>
<comment type="caution">
    <text evidence="1">The sequence shown here is derived from an EMBL/GenBank/DDBJ whole genome shotgun (WGS) entry which is preliminary data.</text>
</comment>
<name>A0A0X3UT80_9ACTN</name>